<evidence type="ECO:0000313" key="3">
    <source>
        <dbReference type="Proteomes" id="UP001565369"/>
    </source>
</evidence>
<reference evidence="2 3" key="1">
    <citation type="submission" date="2024-07" db="EMBL/GenBank/DDBJ databases">
        <title>Genomic Encyclopedia of Type Strains, Phase V (KMG-V): Genome sequencing to study the core and pangenomes of soil and plant-associated prokaryotes.</title>
        <authorList>
            <person name="Whitman W."/>
        </authorList>
    </citation>
    <scope>NUCLEOTIDE SEQUENCE [LARGE SCALE GENOMIC DNA]</scope>
    <source>
        <strain evidence="2 3">USDA 152</strain>
    </source>
</reference>
<dbReference type="Proteomes" id="UP001565369">
    <property type="component" value="Unassembled WGS sequence"/>
</dbReference>
<gene>
    <name evidence="2" type="ORF">ABIG07_008471</name>
</gene>
<name>A0ABV4G6K1_9BRAD</name>
<comment type="caution">
    <text evidence="2">The sequence shown here is derived from an EMBL/GenBank/DDBJ whole genome shotgun (WGS) entry which is preliminary data.</text>
</comment>
<dbReference type="EMBL" id="JBGBZJ010000003">
    <property type="protein sequence ID" value="MEY9459523.1"/>
    <property type="molecule type" value="Genomic_DNA"/>
</dbReference>
<organism evidence="2 3">
    <name type="scientific">Bradyrhizobium ottawaense</name>
    <dbReference type="NCBI Taxonomy" id="931866"/>
    <lineage>
        <taxon>Bacteria</taxon>
        <taxon>Pseudomonadati</taxon>
        <taxon>Pseudomonadota</taxon>
        <taxon>Alphaproteobacteria</taxon>
        <taxon>Hyphomicrobiales</taxon>
        <taxon>Nitrobacteraceae</taxon>
        <taxon>Bradyrhizobium</taxon>
    </lineage>
</organism>
<evidence type="ECO:0000313" key="2">
    <source>
        <dbReference type="EMBL" id="MEY9459523.1"/>
    </source>
</evidence>
<sequence length="52" mass="5790">MSIDELWALHQVVDSVLAAMIAAKKELLESRLEQLRDHGQQPGKGTRDSSET</sequence>
<feature type="region of interest" description="Disordered" evidence="1">
    <location>
        <begin position="33"/>
        <end position="52"/>
    </location>
</feature>
<protein>
    <recommendedName>
        <fullName evidence="4">IS66 family transposase</fullName>
    </recommendedName>
</protein>
<accession>A0ABV4G6K1</accession>
<proteinExistence type="predicted"/>
<evidence type="ECO:0008006" key="4">
    <source>
        <dbReference type="Google" id="ProtNLM"/>
    </source>
</evidence>
<dbReference type="RefSeq" id="WP_168772749.1">
    <property type="nucleotide sequence ID" value="NZ_BTII01000067.1"/>
</dbReference>
<evidence type="ECO:0000256" key="1">
    <source>
        <dbReference type="SAM" id="MobiDB-lite"/>
    </source>
</evidence>
<keyword evidence="3" id="KW-1185">Reference proteome</keyword>